<sequence>MENEKIDWNVIRLVAGEFWENELSYINDDQISAIQSSIENKTPVENNLITYDDGFGFDLMPLIECVKTIFEVILVVLNLVLLYKGTKSDDNLLLEVRKAADKSDNLNLKINETDIETMKKIIKMIKGYYGIR</sequence>
<organism evidence="1 2">
    <name type="scientific">Ruminiclostridium sufflavum DSM 19573</name>
    <dbReference type="NCBI Taxonomy" id="1121337"/>
    <lineage>
        <taxon>Bacteria</taxon>
        <taxon>Bacillati</taxon>
        <taxon>Bacillota</taxon>
        <taxon>Clostridia</taxon>
        <taxon>Eubacteriales</taxon>
        <taxon>Oscillospiraceae</taxon>
        <taxon>Ruminiclostridium</taxon>
    </lineage>
</organism>
<dbReference type="Proteomes" id="UP000248132">
    <property type="component" value="Unassembled WGS sequence"/>
</dbReference>
<protein>
    <submittedName>
        <fullName evidence="1">Uncharacterized protein</fullName>
    </submittedName>
</protein>
<reference evidence="1 2" key="1">
    <citation type="submission" date="2018-06" db="EMBL/GenBank/DDBJ databases">
        <title>Genomic Encyclopedia of Type Strains, Phase I: the one thousand microbial genomes (KMG-I) project.</title>
        <authorList>
            <person name="Kyrpides N."/>
        </authorList>
    </citation>
    <scope>NUCLEOTIDE SEQUENCE [LARGE SCALE GENOMIC DNA]</scope>
    <source>
        <strain evidence="1 2">DSM 19573</strain>
    </source>
</reference>
<accession>A0A318XMD6</accession>
<keyword evidence="2" id="KW-1185">Reference proteome</keyword>
<evidence type="ECO:0000313" key="2">
    <source>
        <dbReference type="Proteomes" id="UP000248132"/>
    </source>
</evidence>
<dbReference type="RefSeq" id="WP_110461489.1">
    <property type="nucleotide sequence ID" value="NZ_QKMR01000006.1"/>
</dbReference>
<evidence type="ECO:0000313" key="1">
    <source>
        <dbReference type="EMBL" id="PYG88597.1"/>
    </source>
</evidence>
<gene>
    <name evidence="1" type="ORF">LY28_01448</name>
</gene>
<name>A0A318XMD6_9FIRM</name>
<dbReference type="AlphaFoldDB" id="A0A318XMD6"/>
<comment type="caution">
    <text evidence="1">The sequence shown here is derived from an EMBL/GenBank/DDBJ whole genome shotgun (WGS) entry which is preliminary data.</text>
</comment>
<proteinExistence type="predicted"/>
<dbReference type="EMBL" id="QKMR01000006">
    <property type="protein sequence ID" value="PYG88597.1"/>
    <property type="molecule type" value="Genomic_DNA"/>
</dbReference>